<protein>
    <submittedName>
        <fullName evidence="1">Uncharacterized protein</fullName>
    </submittedName>
</protein>
<dbReference type="EMBL" id="JABAIM010000001">
    <property type="protein sequence ID" value="NLR74367.1"/>
    <property type="molecule type" value="Genomic_DNA"/>
</dbReference>
<dbReference type="RefSeq" id="WP_168875986.1">
    <property type="nucleotide sequence ID" value="NZ_JABAIM010000001.1"/>
</dbReference>
<organism evidence="1 2">
    <name type="scientific">Leeia aquatica</name>
    <dbReference type="NCBI Taxonomy" id="2725557"/>
    <lineage>
        <taxon>Bacteria</taxon>
        <taxon>Pseudomonadati</taxon>
        <taxon>Pseudomonadota</taxon>
        <taxon>Betaproteobacteria</taxon>
        <taxon>Neisseriales</taxon>
        <taxon>Leeiaceae</taxon>
        <taxon>Leeia</taxon>
    </lineage>
</organism>
<evidence type="ECO:0000313" key="1">
    <source>
        <dbReference type="EMBL" id="NLR74367.1"/>
    </source>
</evidence>
<accession>A0A847S5I8</accession>
<sequence length="151" mass="17294">MQELDAVEWFCNVGKKDSDYPLILETWDGAVESCSSEGWEGLCQEAANQYASRLAERNKDRFLYWNAIAKEVKKVAIPFVIKKTAKVVKDNNLPTIFVDIVQWDVLHLCLEAEFSDVYPPGFFASQAYWYAKGHFPCGWDGNFPKGRLVIF</sequence>
<dbReference type="AlphaFoldDB" id="A0A847S5I8"/>
<gene>
    <name evidence="1" type="ORF">HF682_04260</name>
</gene>
<dbReference type="Proteomes" id="UP000587991">
    <property type="component" value="Unassembled WGS sequence"/>
</dbReference>
<proteinExistence type="predicted"/>
<comment type="caution">
    <text evidence="1">The sequence shown here is derived from an EMBL/GenBank/DDBJ whole genome shotgun (WGS) entry which is preliminary data.</text>
</comment>
<evidence type="ECO:0000313" key="2">
    <source>
        <dbReference type="Proteomes" id="UP000587991"/>
    </source>
</evidence>
<reference evidence="1 2" key="1">
    <citation type="submission" date="2020-04" db="EMBL/GenBank/DDBJ databases">
        <title>Draft genome of Leeia sp. IMCC25680.</title>
        <authorList>
            <person name="Song J."/>
            <person name="Cho J.-C."/>
        </authorList>
    </citation>
    <scope>NUCLEOTIDE SEQUENCE [LARGE SCALE GENOMIC DNA]</scope>
    <source>
        <strain evidence="1 2">IMCC25680</strain>
    </source>
</reference>
<keyword evidence="2" id="KW-1185">Reference proteome</keyword>
<name>A0A847S5I8_9NEIS</name>